<keyword evidence="7" id="KW-0963">Cytoplasm</keyword>
<comment type="catalytic activity">
    <reaction evidence="7">
        <text>tRNA(Glu) + L-glutamate + ATP = L-glutamyl-tRNA(Glu) + AMP + diphosphate</text>
        <dbReference type="Rhea" id="RHEA:23540"/>
        <dbReference type="Rhea" id="RHEA-COMP:9663"/>
        <dbReference type="Rhea" id="RHEA-COMP:9680"/>
        <dbReference type="ChEBI" id="CHEBI:29985"/>
        <dbReference type="ChEBI" id="CHEBI:30616"/>
        <dbReference type="ChEBI" id="CHEBI:33019"/>
        <dbReference type="ChEBI" id="CHEBI:78442"/>
        <dbReference type="ChEBI" id="CHEBI:78520"/>
        <dbReference type="ChEBI" id="CHEBI:456215"/>
        <dbReference type="EC" id="6.1.1.17"/>
    </reaction>
</comment>
<evidence type="ECO:0000256" key="1">
    <source>
        <dbReference type="ARBA" id="ARBA00007894"/>
    </source>
</evidence>
<feature type="short sequence motif" description="'KMSKS' region" evidence="7">
    <location>
        <begin position="243"/>
        <end position="247"/>
    </location>
</feature>
<dbReference type="InterPro" id="IPR000924">
    <property type="entry name" value="Glu/Gln-tRNA-synth"/>
</dbReference>
<sequence>MTRNVRTRFAPSPTGLLHIGGVRTALFSWAYARKHGGTFVLRIEDTDLERSTPESVQAILDGMQWVGLAHDEGPFYQMQRMDRYREVVQQMLAAGTAYYCYTSKEELDQMRAEMEARGEKARYDRRWRPEPGKTLPEPPAGVKPVVRFRNPVDGVVAWDDAVKGRIEISNTELDDLIIARPDGTPTYNFCVVVDDLDMGITHVLRGDDHVNNTPRQINILSALGGELPVYGHLPMILNPDGSKMSKRKDPVSVVDYEKKGILPEALLNYLARLGWGHGDDEYFTLDQFVEWFDLANVSPSPSRFDHSKLQWINQQHMKAADNSRLATLTAPFLLERGIELQAGPALADVIALLKERVTNLVDLAEQAVYFYRHQAAPAELAEKQLGAEALAILRKLHGALAATDWQAAALNDAIKAFVAAEGVKMGQVGMPLRAAVCGTTQTPSLDLTLTLLGQAETLRRLDKTLTDAGV</sequence>
<dbReference type="InterPro" id="IPR008925">
    <property type="entry name" value="aa_tRNA-synth_I_cd-bd_sf"/>
</dbReference>
<dbReference type="RefSeq" id="WP_284099748.1">
    <property type="nucleotide sequence ID" value="NZ_JARRAF010000004.1"/>
</dbReference>
<dbReference type="SUPFAM" id="SSF48163">
    <property type="entry name" value="An anticodon-binding domain of class I aminoacyl-tRNA synthetases"/>
    <property type="match status" value="1"/>
</dbReference>
<comment type="subunit">
    <text evidence="7">Monomer.</text>
</comment>
<dbReference type="PANTHER" id="PTHR43311">
    <property type="entry name" value="GLUTAMATE--TRNA LIGASE"/>
    <property type="match status" value="1"/>
</dbReference>
<protein>
    <recommendedName>
        <fullName evidence="7">Glutamate--tRNA ligase</fullName>
        <ecNumber evidence="7">6.1.1.17</ecNumber>
    </recommendedName>
    <alternativeName>
        <fullName evidence="7">Glutamyl-tRNA synthetase</fullName>
        <shortName evidence="7">GluRS</shortName>
    </alternativeName>
</protein>
<dbReference type="InterPro" id="IPR014729">
    <property type="entry name" value="Rossmann-like_a/b/a_fold"/>
</dbReference>
<keyword evidence="4 7" id="KW-0067">ATP-binding</keyword>
<evidence type="ECO:0000256" key="5">
    <source>
        <dbReference type="ARBA" id="ARBA00022917"/>
    </source>
</evidence>
<dbReference type="InterPro" id="IPR049940">
    <property type="entry name" value="GluQ/Sye"/>
</dbReference>
<comment type="similarity">
    <text evidence="1 7">Belongs to the class-I aminoacyl-tRNA synthetase family. Glutamate--tRNA ligase type 1 subfamily.</text>
</comment>
<keyword evidence="11" id="KW-1185">Reference proteome</keyword>
<dbReference type="InterPro" id="IPR020058">
    <property type="entry name" value="Glu/Gln-tRNA-synth_Ib_cat-dom"/>
</dbReference>
<dbReference type="Pfam" id="PF00749">
    <property type="entry name" value="tRNA-synt_1c"/>
    <property type="match status" value="1"/>
</dbReference>
<dbReference type="SUPFAM" id="SSF52374">
    <property type="entry name" value="Nucleotidylyl transferase"/>
    <property type="match status" value="1"/>
</dbReference>
<accession>A0ABT7DTT0</accession>
<keyword evidence="3 7" id="KW-0547">Nucleotide-binding</keyword>
<dbReference type="Gene3D" id="3.40.50.620">
    <property type="entry name" value="HUPs"/>
    <property type="match status" value="1"/>
</dbReference>
<keyword evidence="5 7" id="KW-0648">Protein biosynthesis</keyword>
<evidence type="ECO:0000259" key="9">
    <source>
        <dbReference type="Pfam" id="PF19269"/>
    </source>
</evidence>
<dbReference type="GO" id="GO:0004818">
    <property type="term" value="F:glutamate-tRNA ligase activity"/>
    <property type="evidence" value="ECO:0007669"/>
    <property type="project" value="UniProtKB-EC"/>
</dbReference>
<comment type="subcellular location">
    <subcellularLocation>
        <location evidence="7">Cytoplasm</location>
    </subcellularLocation>
</comment>
<reference evidence="10" key="1">
    <citation type="submission" date="2023-03" db="EMBL/GenBank/DDBJ databases">
        <title>Chitinimonas shenzhenensis gen. nov., sp. nov., a novel member of family Burkholderiaceae isolated from activated sludge collected in Shen Zhen, China.</title>
        <authorList>
            <person name="Wang X."/>
        </authorList>
    </citation>
    <scope>NUCLEOTIDE SEQUENCE</scope>
    <source>
        <strain evidence="10">DQS-5</strain>
    </source>
</reference>
<feature type="short sequence motif" description="'HIGH' region" evidence="7">
    <location>
        <begin position="11"/>
        <end position="21"/>
    </location>
</feature>
<comment type="caution">
    <text evidence="7">Lacks conserved residue(s) required for the propagation of feature annotation.</text>
</comment>
<evidence type="ECO:0000256" key="7">
    <source>
        <dbReference type="HAMAP-Rule" id="MF_00022"/>
    </source>
</evidence>
<evidence type="ECO:0000256" key="2">
    <source>
        <dbReference type="ARBA" id="ARBA00022598"/>
    </source>
</evidence>
<evidence type="ECO:0000313" key="11">
    <source>
        <dbReference type="Proteomes" id="UP001172778"/>
    </source>
</evidence>
<name>A0ABT7DTT0_9NEIS</name>
<evidence type="ECO:0000259" key="8">
    <source>
        <dbReference type="Pfam" id="PF00749"/>
    </source>
</evidence>
<evidence type="ECO:0000256" key="4">
    <source>
        <dbReference type="ARBA" id="ARBA00022840"/>
    </source>
</evidence>
<dbReference type="InterPro" id="IPR045462">
    <property type="entry name" value="aa-tRNA-synth_I_cd-bd"/>
</dbReference>
<feature type="binding site" evidence="7">
    <location>
        <position position="246"/>
    </location>
    <ligand>
        <name>ATP</name>
        <dbReference type="ChEBI" id="CHEBI:30616"/>
    </ligand>
</feature>
<dbReference type="EMBL" id="JARRAF010000004">
    <property type="protein sequence ID" value="MDK2123457.1"/>
    <property type="molecule type" value="Genomic_DNA"/>
</dbReference>
<evidence type="ECO:0000256" key="6">
    <source>
        <dbReference type="ARBA" id="ARBA00023146"/>
    </source>
</evidence>
<dbReference type="NCBIfam" id="TIGR00464">
    <property type="entry name" value="gltX_bact"/>
    <property type="match status" value="1"/>
</dbReference>
<evidence type="ECO:0000313" key="10">
    <source>
        <dbReference type="EMBL" id="MDK2123457.1"/>
    </source>
</evidence>
<dbReference type="Gene3D" id="1.10.10.350">
    <property type="match status" value="1"/>
</dbReference>
<feature type="domain" description="Glutamyl/glutaminyl-tRNA synthetase class Ib catalytic" evidence="8">
    <location>
        <begin position="4"/>
        <end position="311"/>
    </location>
</feature>
<dbReference type="InterPro" id="IPR033910">
    <property type="entry name" value="GluRS_core"/>
</dbReference>
<dbReference type="PANTHER" id="PTHR43311:SF2">
    <property type="entry name" value="GLUTAMATE--TRNA LIGASE, MITOCHONDRIAL-RELATED"/>
    <property type="match status" value="1"/>
</dbReference>
<comment type="caution">
    <text evidence="10">The sequence shown here is derived from an EMBL/GenBank/DDBJ whole genome shotgun (WGS) entry which is preliminary data.</text>
</comment>
<feature type="domain" description="Aminoacyl-tRNA synthetase class I anticodon-binding" evidence="9">
    <location>
        <begin position="325"/>
        <end position="464"/>
    </location>
</feature>
<dbReference type="Proteomes" id="UP001172778">
    <property type="component" value="Unassembled WGS sequence"/>
</dbReference>
<dbReference type="Pfam" id="PF19269">
    <property type="entry name" value="Anticodon_2"/>
    <property type="match status" value="1"/>
</dbReference>
<gene>
    <name evidence="7 10" type="primary">gltX</name>
    <name evidence="10" type="ORF">PZA18_05275</name>
</gene>
<comment type="function">
    <text evidence="7">Catalyzes the attachment of glutamate to tRNA(Glu) in a two-step reaction: glutamate is first activated by ATP to form Glu-AMP and then transferred to the acceptor end of tRNA(Glu).</text>
</comment>
<dbReference type="InterPro" id="IPR001412">
    <property type="entry name" value="aa-tRNA-synth_I_CS"/>
</dbReference>
<dbReference type="InterPro" id="IPR004527">
    <property type="entry name" value="Glu-tRNA-ligase_bac/mito"/>
</dbReference>
<keyword evidence="2 7" id="KW-0436">Ligase</keyword>
<dbReference type="InterPro" id="IPR020751">
    <property type="entry name" value="aa-tRNA-synth_I_codon-bd_sub2"/>
</dbReference>
<proteinExistence type="inferred from homology"/>
<dbReference type="EC" id="6.1.1.17" evidence="7"/>
<evidence type="ECO:0000256" key="3">
    <source>
        <dbReference type="ARBA" id="ARBA00022741"/>
    </source>
</evidence>
<organism evidence="10 11">
    <name type="scientific">Parachitinimonas caeni</name>
    <dbReference type="NCBI Taxonomy" id="3031301"/>
    <lineage>
        <taxon>Bacteria</taxon>
        <taxon>Pseudomonadati</taxon>
        <taxon>Pseudomonadota</taxon>
        <taxon>Betaproteobacteria</taxon>
        <taxon>Neisseriales</taxon>
        <taxon>Chitinibacteraceae</taxon>
        <taxon>Parachitinimonas</taxon>
    </lineage>
</organism>
<dbReference type="CDD" id="cd00808">
    <property type="entry name" value="GluRS_core"/>
    <property type="match status" value="1"/>
</dbReference>
<keyword evidence="6 7" id="KW-0030">Aminoacyl-tRNA synthetase</keyword>
<dbReference type="HAMAP" id="MF_00022">
    <property type="entry name" value="Glu_tRNA_synth_type1"/>
    <property type="match status" value="1"/>
</dbReference>
<dbReference type="PROSITE" id="PS00178">
    <property type="entry name" value="AA_TRNA_LIGASE_I"/>
    <property type="match status" value="1"/>
</dbReference>
<dbReference type="PRINTS" id="PR00987">
    <property type="entry name" value="TRNASYNTHGLU"/>
</dbReference>